<dbReference type="GO" id="GO:0046872">
    <property type="term" value="F:metal ion binding"/>
    <property type="evidence" value="ECO:0007669"/>
    <property type="project" value="UniProtKB-KW"/>
</dbReference>
<keyword evidence="3" id="KW-0479">Metal-binding</keyword>
<dbReference type="AlphaFoldDB" id="A0AAD6MIU7"/>
<dbReference type="Pfam" id="PF01641">
    <property type="entry name" value="SelR"/>
    <property type="match status" value="1"/>
</dbReference>
<evidence type="ECO:0000256" key="5">
    <source>
        <dbReference type="ARBA" id="ARBA00022982"/>
    </source>
</evidence>
<proteinExistence type="inferred from homology"/>
<dbReference type="GO" id="GO:0006979">
    <property type="term" value="P:response to oxidative stress"/>
    <property type="evidence" value="ECO:0007669"/>
    <property type="project" value="InterPro"/>
</dbReference>
<dbReference type="InterPro" id="IPR002579">
    <property type="entry name" value="Met_Sox_Rdtase_MsrB_dom"/>
</dbReference>
<evidence type="ECO:0000313" key="10">
    <source>
        <dbReference type="Proteomes" id="UP001164929"/>
    </source>
</evidence>
<dbReference type="GO" id="GO:0033743">
    <property type="term" value="F:peptide-methionine (R)-S-oxide reductase activity"/>
    <property type="evidence" value="ECO:0007669"/>
    <property type="project" value="InterPro"/>
</dbReference>
<comment type="caution">
    <text evidence="9">The sequence shown here is derived from an EMBL/GenBank/DDBJ whole genome shotgun (WGS) entry which is preliminary data.</text>
</comment>
<comment type="similarity">
    <text evidence="2">Belongs to the MsrB Met sulfoxide reductase family.</text>
</comment>
<dbReference type="Gene3D" id="2.170.150.20">
    <property type="entry name" value="Peptide methionine sulfoxide reductase"/>
    <property type="match status" value="1"/>
</dbReference>
<reference evidence="9" key="1">
    <citation type="journal article" date="2023" name="Mol. Ecol. Resour.">
        <title>Chromosome-level genome assembly of a triploid poplar Populus alba 'Berolinensis'.</title>
        <authorList>
            <person name="Chen S."/>
            <person name="Yu Y."/>
            <person name="Wang X."/>
            <person name="Wang S."/>
            <person name="Zhang T."/>
            <person name="Zhou Y."/>
            <person name="He R."/>
            <person name="Meng N."/>
            <person name="Wang Y."/>
            <person name="Liu W."/>
            <person name="Liu Z."/>
            <person name="Liu J."/>
            <person name="Guo Q."/>
            <person name="Huang H."/>
            <person name="Sederoff R.R."/>
            <person name="Wang G."/>
            <person name="Qu G."/>
            <person name="Chen S."/>
        </authorList>
    </citation>
    <scope>NUCLEOTIDE SEQUENCE</scope>
    <source>
        <strain evidence="9">SC-2020</strain>
    </source>
</reference>
<name>A0AAD6MIU7_9ROSI</name>
<evidence type="ECO:0000313" key="9">
    <source>
        <dbReference type="EMBL" id="KAJ6985097.1"/>
    </source>
</evidence>
<feature type="domain" description="MsrB" evidence="8">
    <location>
        <begin position="92"/>
        <end position="261"/>
    </location>
</feature>
<comment type="cofactor">
    <cofactor evidence="1">
        <name>Zn(2+)</name>
        <dbReference type="ChEBI" id="CHEBI:29105"/>
    </cofactor>
</comment>
<dbReference type="PANTHER" id="PTHR46081">
    <property type="entry name" value="PEPTIDE METHIONINE SULFOXIDE REDUCTASE 2"/>
    <property type="match status" value="1"/>
</dbReference>
<dbReference type="InterPro" id="IPR028427">
    <property type="entry name" value="Met_Sox_Rdtase_MsrB"/>
</dbReference>
<keyword evidence="7" id="KW-0676">Redox-active center</keyword>
<protein>
    <recommendedName>
        <fullName evidence="8">MsrB domain-containing protein</fullName>
    </recommendedName>
</protein>
<keyword evidence="10" id="KW-1185">Reference proteome</keyword>
<gene>
    <name evidence="9" type="ORF">NC653_023165</name>
</gene>
<dbReference type="SUPFAM" id="SSF51316">
    <property type="entry name" value="Mss4-like"/>
    <property type="match status" value="1"/>
</dbReference>
<evidence type="ECO:0000256" key="6">
    <source>
        <dbReference type="ARBA" id="ARBA00023002"/>
    </source>
</evidence>
<evidence type="ECO:0000256" key="2">
    <source>
        <dbReference type="ARBA" id="ARBA00007174"/>
    </source>
</evidence>
<evidence type="ECO:0000256" key="7">
    <source>
        <dbReference type="ARBA" id="ARBA00023284"/>
    </source>
</evidence>
<keyword evidence="4" id="KW-0862">Zinc</keyword>
<evidence type="ECO:0000256" key="1">
    <source>
        <dbReference type="ARBA" id="ARBA00001947"/>
    </source>
</evidence>
<keyword evidence="5" id="KW-0813">Transport</keyword>
<keyword evidence="5" id="KW-0249">Electron transport</keyword>
<evidence type="ECO:0000256" key="4">
    <source>
        <dbReference type="ARBA" id="ARBA00022833"/>
    </source>
</evidence>
<accession>A0AAD6MIU7</accession>
<keyword evidence="6" id="KW-0560">Oxidoreductase</keyword>
<dbReference type="PANTHER" id="PTHR46081:SF8">
    <property type="entry name" value="PEPTIDE METHIONINE SULFOXIDE REDUCTASE 2"/>
    <property type="match status" value="1"/>
</dbReference>
<dbReference type="EMBL" id="JAQIZT010000009">
    <property type="protein sequence ID" value="KAJ6985097.1"/>
    <property type="molecule type" value="Genomic_DNA"/>
</dbReference>
<sequence length="265" mass="28939">MGFNILKPPPFSSTKTILSSTPTIRAFSKLLSPLPSISTSFSKTHLKFLSPKPTAHSISAIASIGSIYQTKRQFRGGGVIAMAAPGSVQKSEEEWRVVLSPEQFRILRQKGTDWTCGFLACSCQDDHRFGEVAILKILHSGVTNLAECHADCLDCQRQEGRYPGTGEYDKFFEEGIYSCTGCGTPLYRSTTKFNSGCGWPAFYEGLPGAINRNPDPDGMRIEITCAACGGHLGHVFKGEGFRTPTDERHCVNSISLKFEPANSSQ</sequence>
<dbReference type="Proteomes" id="UP001164929">
    <property type="component" value="Chromosome 9"/>
</dbReference>
<organism evidence="9 10">
    <name type="scientific">Populus alba x Populus x berolinensis</name>
    <dbReference type="NCBI Taxonomy" id="444605"/>
    <lineage>
        <taxon>Eukaryota</taxon>
        <taxon>Viridiplantae</taxon>
        <taxon>Streptophyta</taxon>
        <taxon>Embryophyta</taxon>
        <taxon>Tracheophyta</taxon>
        <taxon>Spermatophyta</taxon>
        <taxon>Magnoliopsida</taxon>
        <taxon>eudicotyledons</taxon>
        <taxon>Gunneridae</taxon>
        <taxon>Pentapetalae</taxon>
        <taxon>rosids</taxon>
        <taxon>fabids</taxon>
        <taxon>Malpighiales</taxon>
        <taxon>Salicaceae</taxon>
        <taxon>Saliceae</taxon>
        <taxon>Populus</taxon>
    </lineage>
</organism>
<evidence type="ECO:0000259" key="8">
    <source>
        <dbReference type="PROSITE" id="PS51790"/>
    </source>
</evidence>
<dbReference type="GO" id="GO:0030091">
    <property type="term" value="P:protein repair"/>
    <property type="evidence" value="ECO:0007669"/>
    <property type="project" value="InterPro"/>
</dbReference>
<dbReference type="PROSITE" id="PS51790">
    <property type="entry name" value="MSRB"/>
    <property type="match status" value="1"/>
</dbReference>
<dbReference type="InterPro" id="IPR011057">
    <property type="entry name" value="Mss4-like_sf"/>
</dbReference>
<evidence type="ECO:0000256" key="3">
    <source>
        <dbReference type="ARBA" id="ARBA00022723"/>
    </source>
</evidence>